<feature type="transmembrane region" description="Helical" evidence="1">
    <location>
        <begin position="182"/>
        <end position="208"/>
    </location>
</feature>
<dbReference type="Proteomes" id="UP000008493">
    <property type="component" value="Unassembled WGS sequence"/>
</dbReference>
<feature type="transmembrane region" description="Helical" evidence="1">
    <location>
        <begin position="101"/>
        <end position="124"/>
    </location>
</feature>
<sequence>MSNHKTLSTLNEALGLMTLTTVVGVLYTFSFILYCLIARLLYLGLRKPDGKRQTDFKFILASVIIVWATMDVALNNQYARIIYVDYRSLPGGPLGPLAQDYVSTILHIGGISTFIGGNLIQGVLLWRVWVIYSGTRSRCAIPIKILASFFFLAYAALDMTQLVFFWNPQAMESPNFARKVELIFIVALSVGQTSEIIMTVMIVARLMLIRQKHIKLMGKTDITAQYLGIVAMLIESYTLSTAWNIAFSIGYLLKNPFAQNFFSRSNVQIAVLSYFLVWYRVYSGRAWDRQTQTQLSTLRWERRSTQLADDNLDMEVVNNIEASPPTFSSRQNV</sequence>
<dbReference type="AlphaFoldDB" id="K5XM39"/>
<dbReference type="OrthoDB" id="2905268at2759"/>
<feature type="transmembrane region" description="Helical" evidence="1">
    <location>
        <begin position="229"/>
        <end position="253"/>
    </location>
</feature>
<accession>K5XM39</accession>
<dbReference type="InParanoid" id="K5XM39"/>
<dbReference type="GeneID" id="18827607"/>
<feature type="transmembrane region" description="Helical" evidence="1">
    <location>
        <begin position="265"/>
        <end position="282"/>
    </location>
</feature>
<organism evidence="2 3">
    <name type="scientific">Agaricus bisporus var. burnettii (strain JB137-S8 / ATCC MYA-4627 / FGSC 10392)</name>
    <name type="common">White button mushroom</name>
    <dbReference type="NCBI Taxonomy" id="597362"/>
    <lineage>
        <taxon>Eukaryota</taxon>
        <taxon>Fungi</taxon>
        <taxon>Dikarya</taxon>
        <taxon>Basidiomycota</taxon>
        <taxon>Agaricomycotina</taxon>
        <taxon>Agaricomycetes</taxon>
        <taxon>Agaricomycetidae</taxon>
        <taxon>Agaricales</taxon>
        <taxon>Agaricineae</taxon>
        <taxon>Agaricaceae</taxon>
        <taxon>Agaricus</taxon>
    </lineage>
</organism>
<name>K5XM39_AGABU</name>
<feature type="transmembrane region" description="Helical" evidence="1">
    <location>
        <begin position="145"/>
        <end position="166"/>
    </location>
</feature>
<protein>
    <submittedName>
        <fullName evidence="2">Uncharacterized protein</fullName>
    </submittedName>
</protein>
<keyword evidence="1" id="KW-0472">Membrane</keyword>
<evidence type="ECO:0000313" key="2">
    <source>
        <dbReference type="EMBL" id="EKM75595.1"/>
    </source>
</evidence>
<dbReference type="KEGG" id="abp:AGABI1DRAFT132132"/>
<feature type="transmembrane region" description="Helical" evidence="1">
    <location>
        <begin position="58"/>
        <end position="81"/>
    </location>
</feature>
<keyword evidence="1" id="KW-0812">Transmembrane</keyword>
<dbReference type="HOGENOM" id="CLU_044614_6_0_1"/>
<gene>
    <name evidence="2" type="ORF">AGABI1DRAFT_132132</name>
</gene>
<keyword evidence="3" id="KW-1185">Reference proteome</keyword>
<evidence type="ECO:0000256" key="1">
    <source>
        <dbReference type="SAM" id="Phobius"/>
    </source>
</evidence>
<feature type="transmembrane region" description="Helical" evidence="1">
    <location>
        <begin position="13"/>
        <end position="37"/>
    </location>
</feature>
<dbReference type="EMBL" id="JH971411">
    <property type="protein sequence ID" value="EKM75595.1"/>
    <property type="molecule type" value="Genomic_DNA"/>
</dbReference>
<reference evidence="3" key="1">
    <citation type="journal article" date="2012" name="Proc. Natl. Acad. Sci. U.S.A.">
        <title>Genome sequence of the button mushroom Agaricus bisporus reveals mechanisms governing adaptation to a humic-rich ecological niche.</title>
        <authorList>
            <person name="Morin E."/>
            <person name="Kohler A."/>
            <person name="Baker A.R."/>
            <person name="Foulongne-Oriol M."/>
            <person name="Lombard V."/>
            <person name="Nagy L.G."/>
            <person name="Ohm R.A."/>
            <person name="Patyshakuliyeva A."/>
            <person name="Brun A."/>
            <person name="Aerts A.L."/>
            <person name="Bailey A.M."/>
            <person name="Billette C."/>
            <person name="Coutinho P.M."/>
            <person name="Deakin G."/>
            <person name="Doddapaneni H."/>
            <person name="Floudas D."/>
            <person name="Grimwood J."/>
            <person name="Hilden K."/>
            <person name="Kuees U."/>
            <person name="LaButti K.M."/>
            <person name="Lapidus A."/>
            <person name="Lindquist E.A."/>
            <person name="Lucas S.M."/>
            <person name="Murat C."/>
            <person name="Riley R.W."/>
            <person name="Salamov A.A."/>
            <person name="Schmutz J."/>
            <person name="Subramanian V."/>
            <person name="Woesten H.A.B."/>
            <person name="Xu J."/>
            <person name="Eastwood D.C."/>
            <person name="Foster G.D."/>
            <person name="Sonnenberg A.S."/>
            <person name="Cullen D."/>
            <person name="de Vries R.P."/>
            <person name="Lundell T."/>
            <person name="Hibbett D.S."/>
            <person name="Henrissat B."/>
            <person name="Burton K.S."/>
            <person name="Kerrigan R.W."/>
            <person name="Challen M.P."/>
            <person name="Grigoriev I.V."/>
            <person name="Martin F."/>
        </authorList>
    </citation>
    <scope>NUCLEOTIDE SEQUENCE [LARGE SCALE GENOMIC DNA]</scope>
    <source>
        <strain evidence="3">JB137-S8 / ATCC MYA-4627 / FGSC 10392</strain>
    </source>
</reference>
<dbReference type="RefSeq" id="XP_007333805.1">
    <property type="nucleotide sequence ID" value="XM_007333743.1"/>
</dbReference>
<dbReference type="eggNOG" id="ENOG502SKVI">
    <property type="taxonomic scope" value="Eukaryota"/>
</dbReference>
<keyword evidence="1" id="KW-1133">Transmembrane helix</keyword>
<proteinExistence type="predicted"/>
<dbReference type="OMA" id="ICATIDA"/>
<evidence type="ECO:0000313" key="3">
    <source>
        <dbReference type="Proteomes" id="UP000008493"/>
    </source>
</evidence>